<proteinExistence type="predicted"/>
<evidence type="ECO:0000313" key="4">
    <source>
        <dbReference type="Proteomes" id="UP000245059"/>
    </source>
</evidence>
<sequence length="85" mass="9754">MSQNRFDRYKLHPRMMHLLVPLFLSFGMSCIVSLVSTLMSVGLSGFVASEWFGAWMLSWLVAFPSVLILLPIMRRLALLLVRKPE</sequence>
<gene>
    <name evidence="2" type="ORF">DC077_06035</name>
    <name evidence="3" type="ORF">DC078_05890</name>
</gene>
<keyword evidence="5" id="KW-1185">Reference proteome</keyword>
<dbReference type="Pfam" id="PF11391">
    <property type="entry name" value="DUF2798"/>
    <property type="match status" value="1"/>
</dbReference>
<dbReference type="PROSITE" id="PS51257">
    <property type="entry name" value="PROKAR_LIPOPROTEIN"/>
    <property type="match status" value="1"/>
</dbReference>
<reference evidence="4 5" key="2">
    <citation type="submission" date="2018-05" db="EMBL/GenBank/DDBJ databases">
        <title>Ignatzschineria dubaiensis sp. nov., isolated from necrotic foot tissues of dromedaries (Camelus dromedarius) and associated maggots in Dubai, United Arab Emirates.</title>
        <authorList>
            <person name="Tsang C.C."/>
            <person name="Tang J.Y.M."/>
            <person name="Fong J.Y.H."/>
            <person name="Kinne J."/>
            <person name="Lee H.H."/>
            <person name="Joseph M."/>
            <person name="Jose S."/>
            <person name="Schuster R.K."/>
            <person name="Tang Y."/>
            <person name="Sivakumar S."/>
            <person name="Chen J.H.K."/>
            <person name="Teng J.L.L."/>
            <person name="Lau S.K.P."/>
            <person name="Wernery U."/>
            <person name="Woo P.C.Y."/>
        </authorList>
    </citation>
    <scope>NUCLEOTIDE SEQUENCE [LARGE SCALE GENOMIC DNA]</scope>
    <source>
        <strain evidence="4">UAE-HKU57</strain>
        <strain evidence="5">UAE-HKU58</strain>
    </source>
</reference>
<evidence type="ECO:0000313" key="5">
    <source>
        <dbReference type="Proteomes" id="UP000245217"/>
    </source>
</evidence>
<feature type="transmembrane region" description="Helical" evidence="1">
    <location>
        <begin position="52"/>
        <end position="73"/>
    </location>
</feature>
<keyword evidence="1" id="KW-0812">Transmembrane</keyword>
<feature type="transmembrane region" description="Helical" evidence="1">
    <location>
        <begin position="21"/>
        <end position="46"/>
    </location>
</feature>
<dbReference type="OrthoDB" id="4557675at2"/>
<evidence type="ECO:0000313" key="3">
    <source>
        <dbReference type="EMBL" id="PWD92554.1"/>
    </source>
</evidence>
<keyword evidence="1" id="KW-1133">Transmembrane helix</keyword>
<dbReference type="AlphaFoldDB" id="A0A2U2AQX8"/>
<dbReference type="EMBL" id="QEWW01000003">
    <property type="protein sequence ID" value="PWD86296.1"/>
    <property type="molecule type" value="Genomic_DNA"/>
</dbReference>
<dbReference type="RefSeq" id="WP_109201659.1">
    <property type="nucleotide sequence ID" value="NZ_QEWS01000004.1"/>
</dbReference>
<accession>A0A2U2AQX8</accession>
<dbReference type="Proteomes" id="UP000245217">
    <property type="component" value="Unassembled WGS sequence"/>
</dbReference>
<reference evidence="2" key="1">
    <citation type="journal article" date="2018" name="Genome Announc.">
        <title>Ignatzschineria cameli sp. nov., isolated from necrotic foot tissue of dromedaries (Camelus dromedarius) and associated maggots (Wohlfahrtia species) in Dubai.</title>
        <authorList>
            <person name="Tsang C.C."/>
            <person name="Tang J.Y."/>
            <person name="Fong J.Y."/>
            <person name="Kinne J."/>
            <person name="Lee H.H."/>
            <person name="Joseph M."/>
            <person name="Jose S."/>
            <person name="Schuster R.K."/>
            <person name="Tang Y."/>
            <person name="Sivakumar S."/>
            <person name="Chen J.H."/>
            <person name="Teng J.L."/>
            <person name="Lau S.K."/>
            <person name="Wernery U."/>
            <person name="Woo P.C."/>
        </authorList>
    </citation>
    <scope>NUCLEOTIDE SEQUENCE</scope>
    <source>
        <strain evidence="2">UAE-HKU57</strain>
        <strain evidence="3">UAE-HKU58</strain>
    </source>
</reference>
<keyword evidence="1" id="KW-0472">Membrane</keyword>
<dbReference type="EMBL" id="QEWV01000004">
    <property type="protein sequence ID" value="PWD92554.1"/>
    <property type="molecule type" value="Genomic_DNA"/>
</dbReference>
<dbReference type="Proteomes" id="UP000245059">
    <property type="component" value="Unassembled WGS sequence"/>
</dbReference>
<dbReference type="InterPro" id="IPR021529">
    <property type="entry name" value="DUF2798"/>
</dbReference>
<comment type="caution">
    <text evidence="2">The sequence shown here is derived from an EMBL/GenBank/DDBJ whole genome shotgun (WGS) entry which is preliminary data.</text>
</comment>
<evidence type="ECO:0000256" key="1">
    <source>
        <dbReference type="SAM" id="Phobius"/>
    </source>
</evidence>
<protein>
    <submittedName>
        <fullName evidence="2">DUF2798 domain-containing protein</fullName>
    </submittedName>
</protein>
<evidence type="ECO:0000313" key="2">
    <source>
        <dbReference type="EMBL" id="PWD86296.1"/>
    </source>
</evidence>
<name>A0A2U2AQX8_9GAMM</name>
<organism evidence="2 4">
    <name type="scientific">Ignatzschineria cameli</name>
    <dbReference type="NCBI Taxonomy" id="2182793"/>
    <lineage>
        <taxon>Bacteria</taxon>
        <taxon>Pseudomonadati</taxon>
        <taxon>Pseudomonadota</taxon>
        <taxon>Gammaproteobacteria</taxon>
        <taxon>Cardiobacteriales</taxon>
        <taxon>Ignatzschineriaceae</taxon>
        <taxon>Ignatzschineria</taxon>
    </lineage>
</organism>